<dbReference type="PANTHER" id="PTHR43833:SF5">
    <property type="entry name" value="TRK SYSTEM POTASSIUM UPTAKE PROTEIN TRKA"/>
    <property type="match status" value="1"/>
</dbReference>
<evidence type="ECO:0000256" key="3">
    <source>
        <dbReference type="ARBA" id="ARBA00022958"/>
    </source>
</evidence>
<organism evidence="8">
    <name type="scientific">marine sediment metagenome</name>
    <dbReference type="NCBI Taxonomy" id="412755"/>
    <lineage>
        <taxon>unclassified sequences</taxon>
        <taxon>metagenomes</taxon>
        <taxon>ecological metagenomes</taxon>
    </lineage>
</organism>
<dbReference type="InterPro" id="IPR003148">
    <property type="entry name" value="RCK_N"/>
</dbReference>
<comment type="caution">
    <text evidence="8">The sequence shown here is derived from an EMBL/GenBank/DDBJ whole genome shotgun (WGS) entry which is preliminary data.</text>
</comment>
<evidence type="ECO:0000259" key="7">
    <source>
        <dbReference type="PROSITE" id="PS51202"/>
    </source>
</evidence>
<dbReference type="PROSITE" id="PS51201">
    <property type="entry name" value="RCK_N"/>
    <property type="match status" value="1"/>
</dbReference>
<accession>X1DIZ4</accession>
<evidence type="ECO:0000313" key="8">
    <source>
        <dbReference type="EMBL" id="GAH20871.1"/>
    </source>
</evidence>
<feature type="domain" description="RCK C-terminal" evidence="7">
    <location>
        <begin position="137"/>
        <end position="220"/>
    </location>
</feature>
<dbReference type="Gene3D" id="3.40.50.720">
    <property type="entry name" value="NAD(P)-binding Rossmann-like Domain"/>
    <property type="match status" value="1"/>
</dbReference>
<reference evidence="8" key="1">
    <citation type="journal article" date="2014" name="Front. Microbiol.">
        <title>High frequency of phylogenetically diverse reductive dehalogenase-homologous genes in deep subseafloor sedimentary metagenomes.</title>
        <authorList>
            <person name="Kawai M."/>
            <person name="Futagami T."/>
            <person name="Toyoda A."/>
            <person name="Takaki Y."/>
            <person name="Nishi S."/>
            <person name="Hori S."/>
            <person name="Arai W."/>
            <person name="Tsubouchi T."/>
            <person name="Morono Y."/>
            <person name="Uchiyama I."/>
            <person name="Ito T."/>
            <person name="Fujiyama A."/>
            <person name="Inagaki F."/>
            <person name="Takami H."/>
        </authorList>
    </citation>
    <scope>NUCLEOTIDE SEQUENCE</scope>
    <source>
        <strain evidence="8">Expedition CK06-06</strain>
    </source>
</reference>
<dbReference type="SUPFAM" id="SSF51735">
    <property type="entry name" value="NAD(P)-binding Rossmann-fold domains"/>
    <property type="match status" value="1"/>
</dbReference>
<dbReference type="Pfam" id="PF02254">
    <property type="entry name" value="TrkA_N"/>
    <property type="match status" value="1"/>
</dbReference>
<evidence type="ECO:0000256" key="5">
    <source>
        <dbReference type="ARBA" id="ARBA00023065"/>
    </source>
</evidence>
<evidence type="ECO:0000256" key="2">
    <source>
        <dbReference type="ARBA" id="ARBA00022538"/>
    </source>
</evidence>
<sequence length="220" mass="23844">MYIIIVGGGRLGYYLAKALLDEGHEILIVEKSATICETITDEMGSVCFYGDGCEAATLAEIGTGRADMLIAVTGDDEDNLVACQVAKHKFNVPRTIARIRNPQNEILFKKLGVDVTVSSTNIILESIEKEVPTHPLTHLLGIKDKGLELVDIKIPPNSTTIGKPIKELKLPPGSTLSLIIRKTRKPVVPTVNTLLQAEDEVIAVTHPETEMALRAALRGI</sequence>
<gene>
    <name evidence="8" type="ORF">S03H2_01530</name>
</gene>
<dbReference type="InterPro" id="IPR036721">
    <property type="entry name" value="RCK_C_sf"/>
</dbReference>
<dbReference type="AlphaFoldDB" id="X1DIZ4"/>
<dbReference type="PANTHER" id="PTHR43833">
    <property type="entry name" value="POTASSIUM CHANNEL PROTEIN 2-RELATED-RELATED"/>
    <property type="match status" value="1"/>
</dbReference>
<dbReference type="PROSITE" id="PS51202">
    <property type="entry name" value="RCK_C"/>
    <property type="match status" value="1"/>
</dbReference>
<dbReference type="InterPro" id="IPR006036">
    <property type="entry name" value="K_uptake_TrkA"/>
</dbReference>
<feature type="domain" description="RCK N-terminal" evidence="6">
    <location>
        <begin position="1"/>
        <end position="119"/>
    </location>
</feature>
<dbReference type="InterPro" id="IPR036291">
    <property type="entry name" value="NAD(P)-bd_dom_sf"/>
</dbReference>
<dbReference type="GO" id="GO:0005886">
    <property type="term" value="C:plasma membrane"/>
    <property type="evidence" value="ECO:0007669"/>
    <property type="project" value="InterPro"/>
</dbReference>
<proteinExistence type="predicted"/>
<dbReference type="InterPro" id="IPR006037">
    <property type="entry name" value="RCK_C"/>
</dbReference>
<evidence type="ECO:0008006" key="9">
    <source>
        <dbReference type="Google" id="ProtNLM"/>
    </source>
</evidence>
<evidence type="ECO:0000256" key="4">
    <source>
        <dbReference type="ARBA" id="ARBA00023027"/>
    </source>
</evidence>
<dbReference type="Gene3D" id="3.30.70.1450">
    <property type="entry name" value="Regulator of K+ conductance, C-terminal domain"/>
    <property type="match status" value="1"/>
</dbReference>
<name>X1DIZ4_9ZZZZ</name>
<keyword evidence="2" id="KW-0633">Potassium transport</keyword>
<keyword evidence="1" id="KW-0813">Transport</keyword>
<keyword evidence="3" id="KW-0630">Potassium</keyword>
<protein>
    <recommendedName>
        <fullName evidence="9">Trk system potassium uptake protein TrkA</fullName>
    </recommendedName>
</protein>
<keyword evidence="4" id="KW-0520">NAD</keyword>
<dbReference type="GO" id="GO:0015079">
    <property type="term" value="F:potassium ion transmembrane transporter activity"/>
    <property type="evidence" value="ECO:0007669"/>
    <property type="project" value="InterPro"/>
</dbReference>
<dbReference type="PRINTS" id="PR00335">
    <property type="entry name" value="KUPTAKETRKA"/>
</dbReference>
<dbReference type="Pfam" id="PF02080">
    <property type="entry name" value="TrkA_C"/>
    <property type="match status" value="1"/>
</dbReference>
<dbReference type="SUPFAM" id="SSF116726">
    <property type="entry name" value="TrkA C-terminal domain-like"/>
    <property type="match status" value="1"/>
</dbReference>
<evidence type="ECO:0000256" key="1">
    <source>
        <dbReference type="ARBA" id="ARBA00022448"/>
    </source>
</evidence>
<dbReference type="InterPro" id="IPR050721">
    <property type="entry name" value="Trk_Ktr_HKT_K-transport"/>
</dbReference>
<dbReference type="EMBL" id="BARU01000455">
    <property type="protein sequence ID" value="GAH20871.1"/>
    <property type="molecule type" value="Genomic_DNA"/>
</dbReference>
<keyword evidence="5" id="KW-0406">Ion transport</keyword>
<evidence type="ECO:0000259" key="6">
    <source>
        <dbReference type="PROSITE" id="PS51201"/>
    </source>
</evidence>